<dbReference type="InterPro" id="IPR013762">
    <property type="entry name" value="Integrase-like_cat_sf"/>
</dbReference>
<protein>
    <submittedName>
        <fullName evidence="3">Integrase family protein</fullName>
    </submittedName>
</protein>
<dbReference type="AlphaFoldDB" id="B9LXB6"/>
<keyword evidence="3" id="KW-0614">Plasmid</keyword>
<evidence type="ECO:0000313" key="3">
    <source>
        <dbReference type="EMBL" id="ACM59107.1"/>
    </source>
</evidence>
<dbReference type="CDD" id="cd00397">
    <property type="entry name" value="DNA_BRE_C"/>
    <property type="match status" value="1"/>
</dbReference>
<dbReference type="RefSeq" id="WP_012660295.1">
    <property type="nucleotide sequence ID" value="NC_012030.1"/>
</dbReference>
<proteinExistence type="predicted"/>
<organism evidence="3 4">
    <name type="scientific">Halorubrum lacusprofundi (strain ATCC 49239 / DSM 5036 / JCM 8891 / ACAM 34)</name>
    <dbReference type="NCBI Taxonomy" id="416348"/>
    <lineage>
        <taxon>Archaea</taxon>
        <taxon>Methanobacteriati</taxon>
        <taxon>Methanobacteriota</taxon>
        <taxon>Stenosarchaea group</taxon>
        <taxon>Halobacteria</taxon>
        <taxon>Halobacteriales</taxon>
        <taxon>Haloferacaceae</taxon>
        <taxon>Halorubrum</taxon>
    </lineage>
</organism>
<reference evidence="3 4" key="1">
    <citation type="journal article" date="2016" name="Stand. Genomic Sci.">
        <title>Complete genome sequence of the Antarctic Halorubrum lacusprofundi type strain ACAM 34.</title>
        <authorList>
            <person name="Anderson I.J."/>
            <person name="DasSarma P."/>
            <person name="Lucas S."/>
            <person name="Copeland A."/>
            <person name="Lapidus A."/>
            <person name="Del Rio T.G."/>
            <person name="Tice H."/>
            <person name="Dalin E."/>
            <person name="Bruce D.C."/>
            <person name="Goodwin L."/>
            <person name="Pitluck S."/>
            <person name="Sims D."/>
            <person name="Brettin T.S."/>
            <person name="Detter J.C."/>
            <person name="Han C.S."/>
            <person name="Larimer F."/>
            <person name="Hauser L."/>
            <person name="Land M."/>
            <person name="Ivanova N."/>
            <person name="Richardson P."/>
            <person name="Cavicchioli R."/>
            <person name="DasSarma S."/>
            <person name="Woese C.R."/>
            <person name="Kyrpides N.C."/>
        </authorList>
    </citation>
    <scope>NUCLEOTIDE SEQUENCE [LARGE SCALE GENOMIC DNA]</scope>
    <source>
        <strain evidence="4">ATCC 49239 / DSM 5036 / JCM 8891 / ACAM 34</strain>
    </source>
</reference>
<evidence type="ECO:0000259" key="2">
    <source>
        <dbReference type="Pfam" id="PF00589"/>
    </source>
</evidence>
<feature type="domain" description="Tyr recombinase" evidence="2">
    <location>
        <begin position="16"/>
        <end position="177"/>
    </location>
</feature>
<geneLocation type="plasmid" evidence="3 4">
    <name>pHLAC01</name>
</geneLocation>
<dbReference type="GeneID" id="7402515"/>
<dbReference type="HOGENOM" id="CLU_086257_0_0_2"/>
<dbReference type="Gene3D" id="1.10.443.10">
    <property type="entry name" value="Intergrase catalytic core"/>
    <property type="match status" value="1"/>
</dbReference>
<keyword evidence="4" id="KW-1185">Reference proteome</keyword>
<dbReference type="eggNOG" id="arCOG02282">
    <property type="taxonomic scope" value="Archaea"/>
</dbReference>
<dbReference type="EMBL" id="CP001367">
    <property type="protein sequence ID" value="ACM59107.1"/>
    <property type="molecule type" value="Genomic_DNA"/>
</dbReference>
<dbReference type="InterPro" id="IPR002104">
    <property type="entry name" value="Integrase_catalytic"/>
</dbReference>
<dbReference type="SUPFAM" id="SSF56349">
    <property type="entry name" value="DNA breaking-rejoining enzymes"/>
    <property type="match status" value="1"/>
</dbReference>
<dbReference type="KEGG" id="hla:Hlac_3600"/>
<sequence>MQLESYEEDDGFRVSLTKEEREALYDEIDNTTSSIAWGLASYCGLRRQEIGDVQFKDLRRRDNGDYVLRVWEGKGDKYRETPVPSSLAIRIQTVEETSDVDSSDEVIDHSMRTCIRHVQAAADRIQDETGDEGWQYLGLHDGRRTFCNTLLDSDVGPLQVMQWASFDDWKTFKKHYLTSVPHKASSASCFCGLSSVSKRLY</sequence>
<dbReference type="GO" id="GO:0015074">
    <property type="term" value="P:DNA integration"/>
    <property type="evidence" value="ECO:0007669"/>
    <property type="project" value="InterPro"/>
</dbReference>
<dbReference type="GO" id="GO:0003677">
    <property type="term" value="F:DNA binding"/>
    <property type="evidence" value="ECO:0007669"/>
    <property type="project" value="InterPro"/>
</dbReference>
<name>B9LXB6_HALLT</name>
<dbReference type="GO" id="GO:0006310">
    <property type="term" value="P:DNA recombination"/>
    <property type="evidence" value="ECO:0007669"/>
    <property type="project" value="UniProtKB-KW"/>
</dbReference>
<dbReference type="InterPro" id="IPR011010">
    <property type="entry name" value="DNA_brk_join_enz"/>
</dbReference>
<dbReference type="Pfam" id="PF00589">
    <property type="entry name" value="Phage_integrase"/>
    <property type="match status" value="1"/>
</dbReference>
<dbReference type="Proteomes" id="UP000000740">
    <property type="component" value="Plasmid pHLAC01"/>
</dbReference>
<evidence type="ECO:0000256" key="1">
    <source>
        <dbReference type="ARBA" id="ARBA00023172"/>
    </source>
</evidence>
<gene>
    <name evidence="3" type="ordered locus">Hlac_3600</name>
</gene>
<evidence type="ECO:0000313" key="4">
    <source>
        <dbReference type="Proteomes" id="UP000000740"/>
    </source>
</evidence>
<keyword evidence="1" id="KW-0233">DNA recombination</keyword>
<accession>B9LXB6</accession>